<dbReference type="OrthoDB" id="9798188at2"/>
<evidence type="ECO:0000256" key="8">
    <source>
        <dbReference type="PROSITE-ProRule" id="PRU01193"/>
    </source>
</evidence>
<evidence type="ECO:0000256" key="10">
    <source>
        <dbReference type="SAM" id="Phobius"/>
    </source>
</evidence>
<feature type="domain" description="CBS" evidence="11">
    <location>
        <begin position="261"/>
        <end position="318"/>
    </location>
</feature>
<dbReference type="STRING" id="299255.SAMN02745129_1865"/>
<protein>
    <submittedName>
        <fullName evidence="13">Hemolysin, contains CBS domains</fullName>
    </submittedName>
</protein>
<evidence type="ECO:0000256" key="5">
    <source>
        <dbReference type="ARBA" id="ARBA00023122"/>
    </source>
</evidence>
<dbReference type="Gene3D" id="3.10.580.10">
    <property type="entry name" value="CBS-domain"/>
    <property type="match status" value="1"/>
</dbReference>
<evidence type="ECO:0000256" key="4">
    <source>
        <dbReference type="ARBA" id="ARBA00022989"/>
    </source>
</evidence>
<evidence type="ECO:0000256" key="7">
    <source>
        <dbReference type="PROSITE-ProRule" id="PRU00703"/>
    </source>
</evidence>
<dbReference type="InterPro" id="IPR000644">
    <property type="entry name" value="CBS_dom"/>
</dbReference>
<dbReference type="EMBL" id="FQXG01000002">
    <property type="protein sequence ID" value="SHH33355.1"/>
    <property type="molecule type" value="Genomic_DNA"/>
</dbReference>
<dbReference type="CDD" id="cd04590">
    <property type="entry name" value="CBS_pair_CorC_HlyC_assoc"/>
    <property type="match status" value="1"/>
</dbReference>
<dbReference type="Proteomes" id="UP000184268">
    <property type="component" value="Unassembled WGS sequence"/>
</dbReference>
<proteinExistence type="predicted"/>
<gene>
    <name evidence="13" type="ORF">SAMN02745129_1865</name>
</gene>
<dbReference type="SUPFAM" id="SSF54631">
    <property type="entry name" value="CBS-domain pair"/>
    <property type="match status" value="1"/>
</dbReference>
<keyword evidence="14" id="KW-1185">Reference proteome</keyword>
<evidence type="ECO:0000256" key="9">
    <source>
        <dbReference type="SAM" id="MobiDB-lite"/>
    </source>
</evidence>
<evidence type="ECO:0000259" key="12">
    <source>
        <dbReference type="PROSITE" id="PS51846"/>
    </source>
</evidence>
<dbReference type="PROSITE" id="PS51846">
    <property type="entry name" value="CNNM"/>
    <property type="match status" value="1"/>
</dbReference>
<feature type="domain" description="CNNM transmembrane" evidence="12">
    <location>
        <begin position="1"/>
        <end position="178"/>
    </location>
</feature>
<evidence type="ECO:0000313" key="14">
    <source>
        <dbReference type="Proteomes" id="UP000184268"/>
    </source>
</evidence>
<dbReference type="InterPro" id="IPR046342">
    <property type="entry name" value="CBS_dom_sf"/>
</dbReference>
<dbReference type="InterPro" id="IPR002550">
    <property type="entry name" value="CNNM"/>
</dbReference>
<keyword evidence="5 7" id="KW-0129">CBS domain</keyword>
<keyword evidence="2 8" id="KW-0812">Transmembrane</keyword>
<feature type="transmembrane region" description="Helical" evidence="10">
    <location>
        <begin position="6"/>
        <end position="33"/>
    </location>
</feature>
<keyword evidence="4 8" id="KW-1133">Transmembrane helix</keyword>
<reference evidence="14" key="1">
    <citation type="submission" date="2016-11" db="EMBL/GenBank/DDBJ databases">
        <authorList>
            <person name="Varghese N."/>
            <person name="Submissions S."/>
        </authorList>
    </citation>
    <scope>NUCLEOTIDE SEQUENCE [LARGE SCALE GENOMIC DNA]</scope>
    <source>
        <strain evidence="14">DSM 16917</strain>
    </source>
</reference>
<comment type="subcellular location">
    <subcellularLocation>
        <location evidence="1">Membrane</location>
        <topology evidence="1">Multi-pass membrane protein</topology>
    </subcellularLocation>
</comment>
<evidence type="ECO:0000256" key="1">
    <source>
        <dbReference type="ARBA" id="ARBA00004141"/>
    </source>
</evidence>
<feature type="domain" description="CBS" evidence="11">
    <location>
        <begin position="197"/>
        <end position="258"/>
    </location>
</feature>
<evidence type="ECO:0000256" key="6">
    <source>
        <dbReference type="ARBA" id="ARBA00023136"/>
    </source>
</evidence>
<dbReference type="PANTHER" id="PTHR22777">
    <property type="entry name" value="HEMOLYSIN-RELATED"/>
    <property type="match status" value="1"/>
</dbReference>
<feature type="region of interest" description="Disordered" evidence="9">
    <location>
        <begin position="336"/>
        <end position="356"/>
    </location>
</feature>
<dbReference type="PANTHER" id="PTHR22777:SF4">
    <property type="entry name" value="UPF0053 PROTEIN SLL1254"/>
    <property type="match status" value="1"/>
</dbReference>
<name>A0A1M5S4I3_9GAMM</name>
<dbReference type="GO" id="GO:0005886">
    <property type="term" value="C:plasma membrane"/>
    <property type="evidence" value="ECO:0007669"/>
    <property type="project" value="TreeGrafter"/>
</dbReference>
<feature type="compositionally biased region" description="Basic and acidic residues" evidence="9">
    <location>
        <begin position="345"/>
        <end position="356"/>
    </location>
</feature>
<evidence type="ECO:0000256" key="2">
    <source>
        <dbReference type="ARBA" id="ARBA00022692"/>
    </source>
</evidence>
<dbReference type="AlphaFoldDB" id="A0A1M5S4I3"/>
<dbReference type="Pfam" id="PF01595">
    <property type="entry name" value="CNNM"/>
    <property type="match status" value="1"/>
</dbReference>
<evidence type="ECO:0000259" key="11">
    <source>
        <dbReference type="PROSITE" id="PS51371"/>
    </source>
</evidence>
<dbReference type="PROSITE" id="PS51371">
    <property type="entry name" value="CBS"/>
    <property type="match status" value="2"/>
</dbReference>
<sequence>MLLLSVYIALAIGVSFICSVLEATLLSITPAYIKGLKADHPKAADRLEKLKANIEAPLVAILTLNTVAHTAGAAGAGAQAAAVFGSQVLGLFSAILTLAILFLSEIIPKTLGANYWRQLAPLSARPLQALVTLTKPLIWLSAKMTSLLGKEGSGQYIRSEMSAMADIGAESGELNDQESNILKQMLKARSIPVSAIMTPRTVIFALPQSLTLAEYAHEHSRKGFSRIPIYAHDPDDIVGYVQKADVLMAEKAQPEAPLRTLRRSMTVIPENTQLMRVFELLLNKQNPMAMVVDEYGSVRGLVTMEDVLESLLGLEIVERDDPAEDMQQLAKKLWDHRQKQRKFRVSHDEEPDNKAE</sequence>
<feature type="transmembrane region" description="Helical" evidence="10">
    <location>
        <begin position="80"/>
        <end position="103"/>
    </location>
</feature>
<organism evidence="13 14">
    <name type="scientific">Ferrimonas marina</name>
    <dbReference type="NCBI Taxonomy" id="299255"/>
    <lineage>
        <taxon>Bacteria</taxon>
        <taxon>Pseudomonadati</taxon>
        <taxon>Pseudomonadota</taxon>
        <taxon>Gammaproteobacteria</taxon>
        <taxon>Alteromonadales</taxon>
        <taxon>Ferrimonadaceae</taxon>
        <taxon>Ferrimonas</taxon>
    </lineage>
</organism>
<dbReference type="Pfam" id="PF00571">
    <property type="entry name" value="CBS"/>
    <property type="match status" value="1"/>
</dbReference>
<keyword evidence="6 8" id="KW-0472">Membrane</keyword>
<evidence type="ECO:0000256" key="3">
    <source>
        <dbReference type="ARBA" id="ARBA00022737"/>
    </source>
</evidence>
<accession>A0A1M5S4I3</accession>
<keyword evidence="3" id="KW-0677">Repeat</keyword>
<evidence type="ECO:0000313" key="13">
    <source>
        <dbReference type="EMBL" id="SHH33355.1"/>
    </source>
</evidence>
<dbReference type="InterPro" id="IPR044751">
    <property type="entry name" value="Ion_transp-like_CBS"/>
</dbReference>
<dbReference type="RefSeq" id="WP_067662938.1">
    <property type="nucleotide sequence ID" value="NZ_FQXG01000002.1"/>
</dbReference>